<evidence type="ECO:0000313" key="2">
    <source>
        <dbReference type="EMBL" id="MFC7337918.1"/>
    </source>
</evidence>
<keyword evidence="3" id="KW-1185">Reference proteome</keyword>
<reference evidence="3" key="1">
    <citation type="journal article" date="2019" name="Int. J. Syst. Evol. Microbiol.">
        <title>The Global Catalogue of Microorganisms (GCM) 10K type strain sequencing project: providing services to taxonomists for standard genome sequencing and annotation.</title>
        <authorList>
            <consortium name="The Broad Institute Genomics Platform"/>
            <consortium name="The Broad Institute Genome Sequencing Center for Infectious Disease"/>
            <person name="Wu L."/>
            <person name="Ma J."/>
        </authorList>
    </citation>
    <scope>NUCLEOTIDE SEQUENCE [LARGE SCALE GENOMIC DNA]</scope>
    <source>
        <strain evidence="3">CGMCC 4.1467</strain>
    </source>
</reference>
<dbReference type="NCBIfam" id="TIGR02595">
    <property type="entry name" value="PEP_CTERM"/>
    <property type="match status" value="1"/>
</dbReference>
<dbReference type="InterPro" id="IPR013424">
    <property type="entry name" value="Ice-binding_C"/>
</dbReference>
<proteinExistence type="predicted"/>
<comment type="caution">
    <text evidence="2">The sequence shown here is derived from an EMBL/GenBank/DDBJ whole genome shotgun (WGS) entry which is preliminary data.</text>
</comment>
<name>A0ABW2L9C8_9BACT</name>
<feature type="chain" id="PRO_5047422385" evidence="1">
    <location>
        <begin position="36"/>
        <end position="249"/>
    </location>
</feature>
<keyword evidence="1" id="KW-0732">Signal</keyword>
<dbReference type="Proteomes" id="UP001596472">
    <property type="component" value="Unassembled WGS sequence"/>
</dbReference>
<dbReference type="EMBL" id="JBHTBS010000005">
    <property type="protein sequence ID" value="MFC7337918.1"/>
    <property type="molecule type" value="Genomic_DNA"/>
</dbReference>
<evidence type="ECO:0000256" key="1">
    <source>
        <dbReference type="SAM" id="SignalP"/>
    </source>
</evidence>
<sequence length="249" mass="25268">MSSSVEQKTPTTSGTLRHLALIASAGFAVTSQAVAAVSIVQSDASDTTVNLTTAGTTDWVKLGGGTVPGSRSEKVGADFIGAVAGGPVDFVESDWSGITISMSWTDGESPNETGAAVTGSLETKGPAADETLPTSITFDVSGLEGAYRLVVYGTAYRTPWSFTAALDGGGESQTITQGGNNSHTSAFTIDFTATAGQTLNVLYQQTSDGAGNADNIGLAGMTLAAIPEPSSFTLLAGSLALCLARRRRS</sequence>
<feature type="signal peptide" evidence="1">
    <location>
        <begin position="1"/>
        <end position="35"/>
    </location>
</feature>
<dbReference type="RefSeq" id="WP_379712673.1">
    <property type="nucleotide sequence ID" value="NZ_JBHTBS010000005.1"/>
</dbReference>
<protein>
    <submittedName>
        <fullName evidence="2">PEP-CTERM sorting domain-containing protein</fullName>
    </submittedName>
</protein>
<gene>
    <name evidence="2" type="ORF">ACFQY0_12070</name>
</gene>
<accession>A0ABW2L9C8</accession>
<organism evidence="2 3">
    <name type="scientific">Haloferula chungangensis</name>
    <dbReference type="NCBI Taxonomy" id="1048331"/>
    <lineage>
        <taxon>Bacteria</taxon>
        <taxon>Pseudomonadati</taxon>
        <taxon>Verrucomicrobiota</taxon>
        <taxon>Verrucomicrobiia</taxon>
        <taxon>Verrucomicrobiales</taxon>
        <taxon>Verrucomicrobiaceae</taxon>
        <taxon>Haloferula</taxon>
    </lineage>
</organism>
<evidence type="ECO:0000313" key="3">
    <source>
        <dbReference type="Proteomes" id="UP001596472"/>
    </source>
</evidence>